<evidence type="ECO:0000313" key="2">
    <source>
        <dbReference type="Proteomes" id="UP001219525"/>
    </source>
</evidence>
<dbReference type="EMBL" id="JARJCW010000054">
    <property type="protein sequence ID" value="KAJ7202600.1"/>
    <property type="molecule type" value="Genomic_DNA"/>
</dbReference>
<dbReference type="AlphaFoldDB" id="A0AAD6V8D5"/>
<gene>
    <name evidence="1" type="ORF">GGX14DRAFT_570706</name>
</gene>
<keyword evidence="2" id="KW-1185">Reference proteome</keyword>
<organism evidence="1 2">
    <name type="scientific">Mycena pura</name>
    <dbReference type="NCBI Taxonomy" id="153505"/>
    <lineage>
        <taxon>Eukaryota</taxon>
        <taxon>Fungi</taxon>
        <taxon>Dikarya</taxon>
        <taxon>Basidiomycota</taxon>
        <taxon>Agaricomycotina</taxon>
        <taxon>Agaricomycetes</taxon>
        <taxon>Agaricomycetidae</taxon>
        <taxon>Agaricales</taxon>
        <taxon>Marasmiineae</taxon>
        <taxon>Mycenaceae</taxon>
        <taxon>Mycena</taxon>
    </lineage>
</organism>
<dbReference type="Proteomes" id="UP001219525">
    <property type="component" value="Unassembled WGS sequence"/>
</dbReference>
<sequence>MTVLVVDTLRIVVELAAREDRRTALKLVLVSRLVASWIDIVLYETVRLHRPRTSDNFLRTIETSRTKPPAFFATHVKSLCILFDMAPEQVVRIASICSGIQNITTWFLPAPCCAAAPCHPVPLSCFMSGLRPRKVAAWHGILCSPDPHVALPFFSHVTHLTVVNIWEEWSTWPWPAPALRALTHLSLDFTFGSRVLEPAELHCVAGAARALLRRCERLRVCALRIDQPERAASVAALAHLLRPAADPRIVFYRHRDPFQIREAHSAAEARVWAALEAAVAQQAAGTGGAQLVPTISHL</sequence>
<proteinExistence type="predicted"/>
<accession>A0AAD6V8D5</accession>
<comment type="caution">
    <text evidence="1">The sequence shown here is derived from an EMBL/GenBank/DDBJ whole genome shotgun (WGS) entry which is preliminary data.</text>
</comment>
<name>A0AAD6V8D5_9AGAR</name>
<protein>
    <submittedName>
        <fullName evidence="1">Uncharacterized protein</fullName>
    </submittedName>
</protein>
<reference evidence="1" key="1">
    <citation type="submission" date="2023-03" db="EMBL/GenBank/DDBJ databases">
        <title>Massive genome expansion in bonnet fungi (Mycena s.s.) driven by repeated elements and novel gene families across ecological guilds.</title>
        <authorList>
            <consortium name="Lawrence Berkeley National Laboratory"/>
            <person name="Harder C.B."/>
            <person name="Miyauchi S."/>
            <person name="Viragh M."/>
            <person name="Kuo A."/>
            <person name="Thoen E."/>
            <person name="Andreopoulos B."/>
            <person name="Lu D."/>
            <person name="Skrede I."/>
            <person name="Drula E."/>
            <person name="Henrissat B."/>
            <person name="Morin E."/>
            <person name="Kohler A."/>
            <person name="Barry K."/>
            <person name="LaButti K."/>
            <person name="Morin E."/>
            <person name="Salamov A."/>
            <person name="Lipzen A."/>
            <person name="Mereny Z."/>
            <person name="Hegedus B."/>
            <person name="Baldrian P."/>
            <person name="Stursova M."/>
            <person name="Weitz H."/>
            <person name="Taylor A."/>
            <person name="Grigoriev I.V."/>
            <person name="Nagy L.G."/>
            <person name="Martin F."/>
            <person name="Kauserud H."/>
        </authorList>
    </citation>
    <scope>NUCLEOTIDE SEQUENCE</scope>
    <source>
        <strain evidence="1">9144</strain>
    </source>
</reference>
<evidence type="ECO:0000313" key="1">
    <source>
        <dbReference type="EMBL" id="KAJ7202600.1"/>
    </source>
</evidence>